<keyword evidence="3" id="KW-1185">Reference proteome</keyword>
<dbReference type="Proteomes" id="UP000283269">
    <property type="component" value="Unassembled WGS sequence"/>
</dbReference>
<dbReference type="PANTHER" id="PTHR34598">
    <property type="entry name" value="BLL6449 PROTEIN"/>
    <property type="match status" value="1"/>
</dbReference>
<dbReference type="NCBIfam" id="NF041278">
    <property type="entry name" value="CmcJ_NvfI_EfuI"/>
    <property type="match status" value="1"/>
</dbReference>
<dbReference type="PANTHER" id="PTHR34598:SF3">
    <property type="entry name" value="OXIDOREDUCTASE AN1597"/>
    <property type="match status" value="1"/>
</dbReference>
<protein>
    <recommendedName>
        <fullName evidence="4">Methyltransferase</fullName>
    </recommendedName>
</protein>
<dbReference type="InterPro" id="IPR044053">
    <property type="entry name" value="AsaB-like"/>
</dbReference>
<accession>A0A409XIX3</accession>
<evidence type="ECO:0000313" key="3">
    <source>
        <dbReference type="Proteomes" id="UP000283269"/>
    </source>
</evidence>
<comment type="caution">
    <text evidence="2">The sequence shown here is derived from an EMBL/GenBank/DDBJ whole genome shotgun (WGS) entry which is preliminary data.</text>
</comment>
<organism evidence="2 3">
    <name type="scientific">Psilocybe cyanescens</name>
    <dbReference type="NCBI Taxonomy" id="93625"/>
    <lineage>
        <taxon>Eukaryota</taxon>
        <taxon>Fungi</taxon>
        <taxon>Dikarya</taxon>
        <taxon>Basidiomycota</taxon>
        <taxon>Agaricomycotina</taxon>
        <taxon>Agaricomycetes</taxon>
        <taxon>Agaricomycetidae</taxon>
        <taxon>Agaricales</taxon>
        <taxon>Agaricineae</taxon>
        <taxon>Strophariaceae</taxon>
        <taxon>Psilocybe</taxon>
    </lineage>
</organism>
<gene>
    <name evidence="2" type="ORF">CVT25_005008</name>
</gene>
<evidence type="ECO:0000313" key="2">
    <source>
        <dbReference type="EMBL" id="PPQ90700.1"/>
    </source>
</evidence>
<name>A0A409XIX3_PSICY</name>
<proteinExistence type="inferred from homology"/>
<reference evidence="2 3" key="1">
    <citation type="journal article" date="2018" name="Evol. Lett.">
        <title>Horizontal gene cluster transfer increased hallucinogenic mushroom diversity.</title>
        <authorList>
            <person name="Reynolds H.T."/>
            <person name="Vijayakumar V."/>
            <person name="Gluck-Thaler E."/>
            <person name="Korotkin H.B."/>
            <person name="Matheny P.B."/>
            <person name="Slot J.C."/>
        </authorList>
    </citation>
    <scope>NUCLEOTIDE SEQUENCE [LARGE SCALE GENOMIC DNA]</scope>
    <source>
        <strain evidence="2 3">2631</strain>
    </source>
</reference>
<dbReference type="AlphaFoldDB" id="A0A409XIX3"/>
<evidence type="ECO:0008006" key="4">
    <source>
        <dbReference type="Google" id="ProtNLM"/>
    </source>
</evidence>
<dbReference type="InParanoid" id="A0A409XIX3"/>
<dbReference type="GO" id="GO:0016491">
    <property type="term" value="F:oxidoreductase activity"/>
    <property type="evidence" value="ECO:0007669"/>
    <property type="project" value="InterPro"/>
</dbReference>
<evidence type="ECO:0000256" key="1">
    <source>
        <dbReference type="ARBA" id="ARBA00023604"/>
    </source>
</evidence>
<dbReference type="STRING" id="93625.A0A409XIX3"/>
<dbReference type="OrthoDB" id="412788at2759"/>
<comment type="similarity">
    <text evidence="1">Belongs to the asaB hydroxylase/desaturase family.</text>
</comment>
<dbReference type="EMBL" id="NHYD01001552">
    <property type="protein sequence ID" value="PPQ90700.1"/>
    <property type="molecule type" value="Genomic_DNA"/>
</dbReference>
<sequence length="306" mass="34911">MSISGTPISPVTTITTKLLYSVAPEDGSRAYSRVDFNPKTGVPETNVTREAKEVVIENIRGKEDTVSLDINGFQFFRHTSKHTSFATDEEIRSQYYPESADLIKKLTGASRVEFFDHTIRRRRPGQVDNSPDLRQPVALVHVDQTNKSSIARVHRHIPASDVPKLLKNRFQIVNLWRPISHEAIDWPLALCDYRSVDLKDTFPVALIYSDHEGETLSVKHNENQRWKYLRGMTPDEIVLIKWCVKSTRSKLSAHWMDNSASYHSFDSSQDSNIAIFTPHTAFEDPTTPQGSIPRESIELRALVFYD</sequence>